<evidence type="ECO:0000313" key="2">
    <source>
        <dbReference type="Proteomes" id="UP000245119"/>
    </source>
</evidence>
<reference evidence="1 2" key="1">
    <citation type="submission" date="2018-04" db="EMBL/GenBank/DDBJ databases">
        <title>The genome of golden apple snail Pomacea canaliculata provides insight into stress tolerance and invasive adaptation.</title>
        <authorList>
            <person name="Liu C."/>
            <person name="Liu B."/>
            <person name="Ren Y."/>
            <person name="Zhang Y."/>
            <person name="Wang H."/>
            <person name="Li S."/>
            <person name="Jiang F."/>
            <person name="Yin L."/>
            <person name="Zhang G."/>
            <person name="Qian W."/>
            <person name="Fan W."/>
        </authorList>
    </citation>
    <scope>NUCLEOTIDE SEQUENCE [LARGE SCALE GENOMIC DNA]</scope>
    <source>
        <strain evidence="1">SZHN2017</strain>
        <tissue evidence="1">Muscle</tissue>
    </source>
</reference>
<name>A0A2T7NSI9_POMCA</name>
<gene>
    <name evidence="1" type="ORF">C0Q70_14619</name>
</gene>
<dbReference type="AlphaFoldDB" id="A0A2T7NSI9"/>
<protein>
    <submittedName>
        <fullName evidence="1">Uncharacterized protein</fullName>
    </submittedName>
</protein>
<evidence type="ECO:0000313" key="1">
    <source>
        <dbReference type="EMBL" id="PVD24149.1"/>
    </source>
</evidence>
<dbReference type="EMBL" id="PZQS01000009">
    <property type="protein sequence ID" value="PVD24149.1"/>
    <property type="molecule type" value="Genomic_DNA"/>
</dbReference>
<organism evidence="1 2">
    <name type="scientific">Pomacea canaliculata</name>
    <name type="common">Golden apple snail</name>
    <dbReference type="NCBI Taxonomy" id="400727"/>
    <lineage>
        <taxon>Eukaryota</taxon>
        <taxon>Metazoa</taxon>
        <taxon>Spiralia</taxon>
        <taxon>Lophotrochozoa</taxon>
        <taxon>Mollusca</taxon>
        <taxon>Gastropoda</taxon>
        <taxon>Caenogastropoda</taxon>
        <taxon>Architaenioglossa</taxon>
        <taxon>Ampullarioidea</taxon>
        <taxon>Ampullariidae</taxon>
        <taxon>Pomacea</taxon>
    </lineage>
</organism>
<dbReference type="Proteomes" id="UP000245119">
    <property type="component" value="Linkage Group LG9"/>
</dbReference>
<comment type="caution">
    <text evidence="1">The sequence shown here is derived from an EMBL/GenBank/DDBJ whole genome shotgun (WGS) entry which is preliminary data.</text>
</comment>
<keyword evidence="2" id="KW-1185">Reference proteome</keyword>
<accession>A0A2T7NSI9</accession>
<sequence>MLVSPDHPVIRTEMMAARHVTGSREFDERKLVGHPGGSQHTELAGQLCGWVGVCGCGWGWTSNT</sequence>
<proteinExistence type="predicted"/>